<dbReference type="Pfam" id="PF06422">
    <property type="entry name" value="PDR_CDR"/>
    <property type="match status" value="1"/>
</dbReference>
<keyword evidence="3" id="KW-0813">Transport</keyword>
<feature type="transmembrane region" description="Helical" evidence="11">
    <location>
        <begin position="1287"/>
        <end position="1317"/>
    </location>
</feature>
<dbReference type="InterPro" id="IPR029481">
    <property type="entry name" value="ABC_trans_N"/>
</dbReference>
<dbReference type="InterPro" id="IPR034003">
    <property type="entry name" value="ABCG_PDR_2"/>
</dbReference>
<dbReference type="GO" id="GO:0016887">
    <property type="term" value="F:ATP hydrolysis activity"/>
    <property type="evidence" value="ECO:0007669"/>
    <property type="project" value="InterPro"/>
</dbReference>
<dbReference type="PROSITE" id="PS00211">
    <property type="entry name" value="ABC_TRANSPORTER_1"/>
    <property type="match status" value="1"/>
</dbReference>
<dbReference type="InterPro" id="IPR034001">
    <property type="entry name" value="ABCG_PDR_1"/>
</dbReference>
<dbReference type="Gene3D" id="3.40.50.300">
    <property type="entry name" value="P-loop containing nucleotide triphosphate hydrolases"/>
    <property type="match status" value="2"/>
</dbReference>
<keyword evidence="4 11" id="KW-0812">Transmembrane</keyword>
<evidence type="ECO:0000256" key="7">
    <source>
        <dbReference type="ARBA" id="ARBA00022840"/>
    </source>
</evidence>
<dbReference type="PANTHER" id="PTHR19241">
    <property type="entry name" value="ATP-BINDING CASSETTE TRANSPORTER"/>
    <property type="match status" value="1"/>
</dbReference>
<evidence type="ECO:0000256" key="3">
    <source>
        <dbReference type="ARBA" id="ARBA00022448"/>
    </source>
</evidence>
<gene>
    <name evidence="13" type="ORF">BN860_07778g</name>
</gene>
<evidence type="ECO:0000313" key="13">
    <source>
        <dbReference type="EMBL" id="CDF89040.1"/>
    </source>
</evidence>
<dbReference type="CDD" id="cd03233">
    <property type="entry name" value="ABCG_PDR_domain1"/>
    <property type="match status" value="1"/>
</dbReference>
<dbReference type="InterPro" id="IPR017871">
    <property type="entry name" value="ABC_transporter-like_CS"/>
</dbReference>
<dbReference type="CDD" id="cd03232">
    <property type="entry name" value="ABCG_PDR_domain2"/>
    <property type="match status" value="1"/>
</dbReference>
<dbReference type="FunFam" id="3.40.50.300:FF:000054">
    <property type="entry name" value="ABC multidrug transporter atrF"/>
    <property type="match status" value="1"/>
</dbReference>
<dbReference type="InterPro" id="IPR013525">
    <property type="entry name" value="ABC2_TM"/>
</dbReference>
<dbReference type="SUPFAM" id="SSF52540">
    <property type="entry name" value="P-loop containing nucleoside triphosphate hydrolases"/>
    <property type="match status" value="2"/>
</dbReference>
<keyword evidence="8 11" id="KW-1133">Transmembrane helix</keyword>
<keyword evidence="5" id="KW-0677">Repeat</keyword>
<dbReference type="OrthoDB" id="245989at2759"/>
<protein>
    <submittedName>
        <fullName evidence="13">ZYBA0S03-07778g1_1</fullName>
    </submittedName>
</protein>
<feature type="domain" description="ABC transporter" evidence="12">
    <location>
        <begin position="169"/>
        <end position="418"/>
    </location>
</feature>
<dbReference type="GO" id="GO:0005524">
    <property type="term" value="F:ATP binding"/>
    <property type="evidence" value="ECO:0007669"/>
    <property type="project" value="UniProtKB-KW"/>
</dbReference>
<keyword evidence="14" id="KW-1185">Reference proteome</keyword>
<feature type="transmembrane region" description="Helical" evidence="11">
    <location>
        <begin position="776"/>
        <end position="796"/>
    </location>
</feature>
<evidence type="ECO:0000256" key="8">
    <source>
        <dbReference type="ARBA" id="ARBA00022989"/>
    </source>
</evidence>
<feature type="transmembrane region" description="Helical" evidence="11">
    <location>
        <begin position="564"/>
        <end position="582"/>
    </location>
</feature>
<dbReference type="Pfam" id="PF14510">
    <property type="entry name" value="ABC_trans_N"/>
    <property type="match status" value="1"/>
</dbReference>
<dbReference type="Pfam" id="PF00005">
    <property type="entry name" value="ABC_tran"/>
    <property type="match status" value="2"/>
</dbReference>
<reference evidence="14" key="1">
    <citation type="journal article" date="2013" name="Genome Announc.">
        <title>Genome sequence of the food spoilage yeast Zygosaccharomyces bailii CLIB 213(T).</title>
        <authorList>
            <person name="Galeote V."/>
            <person name="Bigey F."/>
            <person name="Devillers H."/>
            <person name="Neuveglise C."/>
            <person name="Dequin S."/>
        </authorList>
    </citation>
    <scope>NUCLEOTIDE SEQUENCE [LARGE SCALE GENOMIC DNA]</scope>
    <source>
        <strain evidence="14">CLIB 213 / ATCC 58445 / CBS 680 / CCRC 21525 / NBRC 1098 / NCYC 1416 / NRRL Y-2227</strain>
    </source>
</reference>
<keyword evidence="7" id="KW-0067">ATP-binding</keyword>
<dbReference type="GO" id="GO:0016020">
    <property type="term" value="C:membrane"/>
    <property type="evidence" value="ECO:0007669"/>
    <property type="project" value="UniProtKB-SubCell"/>
</dbReference>
<dbReference type="EMBL" id="HG316456">
    <property type="protein sequence ID" value="CDF89040.1"/>
    <property type="molecule type" value="Genomic_DNA"/>
</dbReference>
<feature type="domain" description="ABC transporter" evidence="12">
    <location>
        <begin position="872"/>
        <end position="1121"/>
    </location>
</feature>
<dbReference type="InterPro" id="IPR043926">
    <property type="entry name" value="ABCG_dom"/>
</dbReference>
<evidence type="ECO:0000256" key="4">
    <source>
        <dbReference type="ARBA" id="ARBA00022692"/>
    </source>
</evidence>
<feature type="region of interest" description="Disordered" evidence="10">
    <location>
        <begin position="1"/>
        <end position="58"/>
    </location>
</feature>
<feature type="transmembrane region" description="Helical" evidence="11">
    <location>
        <begin position="528"/>
        <end position="549"/>
    </location>
</feature>
<sequence>MDPVDNLMEERRSAESTETIPAVSTPPVYGAEQAQNPHSHGNSEQDKQNSKDQDEDEDNGAALHEMLTRTRSGGQSSQLCPEVASRVRSLARTLSTRRLSDGPLEADTDEDGFNAERILKSFVHEAHQQGIDFRKTGVVMEDVTASGTDSSALEGHTFGDLLCLPLTVYRAVKAMRHRKMRKIIRDVNALAKPGEMVLVLGRPGSGCSSFLRTTAGVTDQFAGGVAGEISYDGIPQHTMMRHYRSDVIYNGELDVHFPYLTVRQTLDFAIACKTPAVRVNGVSRKEYISATRDLYATIFGLTQIYDTNVGDEFVRGVSGGQRKRVSIAEALAARGTVYCWDNATRGLDASTALEYAQAIRIMTNLLHSTAFVTIYQASENIYETFDKVTVLHTGRQIYYGSASAAKAYFERMGYECPPRQATAEFLTALTDPHGLHRVRSGYEGKVPRTADELEAYWRASPEFAALKNDIEEYKSAVNGEATEQFFSESMRAEKSKYARNKSYYTVSFPEQVRLCTIRGFQRVYGNRSYTVINVAAAVVQAFITGSAFYNSPSSTNGAFSRGGVLYFALLYYSLMGLANITFDHRPILQKHKTYSLYHPGAEALGSTLSGAPFRMIGLTCFLIILFFLSNLNRTAGSFFRIYFFLSLCSESIYSLFEFIAAACDNISQANSIAGIVMFSISMYSTYMIQYPNMHPWFQWISYVLPVRYAFEGMLEAEFHGRHMDCGGTLVPSGAGYENVANENRVCAFMGSQKGQSWVLGDDYLKSQYGYKYWHMWRNWGIMFIFLVGYIVVKAVITEIKRPVKGGGDALIFKKGTRRAAAKEPGPGDLEALDQMKLQGDAREKFSSGSDLMRGDATDAGAVDSSDEVFEGFQSKGIFIWREVCYTIPYMGSERVLLDHVTGYVAPGTMTALMGESGAGKTTLLNTLAQRNDIGVVTGDMLVNGHPIDTSFERRTGYVQQQDIHIAEMTVRESLVFSARLRRPQSVPDEEKLHSVENVIRLLDMEEYSEALVGALGCGLNVEQRKKLSIGVELVAKPDLLLFLDEPTSGLDSQSSWAIVQLLRKLARSGQCILCTIHQPSATLFERFDRLLLLRKGGQTVYFGDIGDNSSTVLSYFEGNGARKCEQSENPAEYILEVIGAGATATIEEDWHEVWQNSSERRETDEHVTQWIQELSSQAQEKSEIGEKPSKYATSYLYQFKYVWWRTTTMFWRDMPYLMSKMMLQVVSGLYIGWTFFNPGKSFTGLQDTLFAAFMSVIVSAPTMNQIQARALSSRESFEVRESKSNMFHWSLLLITQYLAEIPYQLLFSTMFFVAFYFPLRVFFEASRSAVFYLNYCIMFQLYYVALGLMILYMSPNLPSANVLMGLVLSMLIQFCGVTQPMSLMPGFWTFMWKASPYTYFIQNMVAIVLHKKPVVCKKKELSYFDPPQGKTCGQYMENFLKRSPGYISNPNATSNCAYCQVSVGDEYLAQRNVSYGNLWRNFGFYWAYIVFNIFAMVGIYYIFSVRGVGGFNPFAIVKRLIKRK</sequence>
<feature type="transmembrane region" description="Helical" evidence="11">
    <location>
        <begin position="1329"/>
        <end position="1353"/>
    </location>
</feature>
<accession>A0A8J2XA11</accession>
<evidence type="ECO:0000256" key="1">
    <source>
        <dbReference type="ARBA" id="ARBA00004141"/>
    </source>
</evidence>
<dbReference type="Proteomes" id="UP000019375">
    <property type="component" value="Unassembled WGS sequence"/>
</dbReference>
<evidence type="ECO:0000313" key="14">
    <source>
        <dbReference type="Proteomes" id="UP000019375"/>
    </source>
</evidence>
<keyword evidence="9 11" id="KW-0472">Membrane</keyword>
<feature type="transmembrane region" description="Helical" evidence="11">
    <location>
        <begin position="672"/>
        <end position="689"/>
    </location>
</feature>
<comment type="similarity">
    <text evidence="2">Belongs to the ABC transporter superfamily. ABCG family. PDR (TC 3.A.1.205) subfamily.</text>
</comment>
<feature type="transmembrane region" description="Helical" evidence="11">
    <location>
        <begin position="641"/>
        <end position="660"/>
    </location>
</feature>
<feature type="transmembrane region" description="Helical" evidence="11">
    <location>
        <begin position="1360"/>
        <end position="1381"/>
    </location>
</feature>
<dbReference type="InterPro" id="IPR027417">
    <property type="entry name" value="P-loop_NTPase"/>
</dbReference>
<evidence type="ECO:0000256" key="6">
    <source>
        <dbReference type="ARBA" id="ARBA00022741"/>
    </source>
</evidence>
<dbReference type="InterPro" id="IPR003593">
    <property type="entry name" value="AAA+_ATPase"/>
</dbReference>
<proteinExistence type="inferred from homology"/>
<keyword evidence="6" id="KW-0547">Nucleotide-binding</keyword>
<feature type="transmembrane region" description="Helical" evidence="11">
    <location>
        <begin position="603"/>
        <end position="629"/>
    </location>
</feature>
<dbReference type="Pfam" id="PF19055">
    <property type="entry name" value="ABC2_membrane_7"/>
    <property type="match status" value="1"/>
</dbReference>
<evidence type="ECO:0000259" key="12">
    <source>
        <dbReference type="PROSITE" id="PS50893"/>
    </source>
</evidence>
<evidence type="ECO:0000256" key="2">
    <source>
        <dbReference type="ARBA" id="ARBA00006012"/>
    </source>
</evidence>
<dbReference type="SMART" id="SM00382">
    <property type="entry name" value="AAA"/>
    <property type="match status" value="2"/>
</dbReference>
<dbReference type="InterPro" id="IPR003439">
    <property type="entry name" value="ABC_transporter-like_ATP-bd"/>
</dbReference>
<evidence type="ECO:0000256" key="5">
    <source>
        <dbReference type="ARBA" id="ARBA00022737"/>
    </source>
</evidence>
<dbReference type="InterPro" id="IPR010929">
    <property type="entry name" value="PDR_CDR_ABC"/>
</dbReference>
<evidence type="ECO:0000256" key="11">
    <source>
        <dbReference type="SAM" id="Phobius"/>
    </source>
</evidence>
<name>A0A8J2XA11_ZYGB2</name>
<dbReference type="GO" id="GO:0140359">
    <property type="term" value="F:ABC-type transporter activity"/>
    <property type="evidence" value="ECO:0007669"/>
    <property type="project" value="InterPro"/>
</dbReference>
<comment type="subcellular location">
    <subcellularLocation>
        <location evidence="1">Membrane</location>
        <topology evidence="1">Multi-pass membrane protein</topology>
    </subcellularLocation>
</comment>
<dbReference type="Pfam" id="PF01061">
    <property type="entry name" value="ABC2_membrane"/>
    <property type="match status" value="2"/>
</dbReference>
<evidence type="ECO:0000256" key="9">
    <source>
        <dbReference type="ARBA" id="ARBA00023136"/>
    </source>
</evidence>
<dbReference type="PROSITE" id="PS50893">
    <property type="entry name" value="ABC_TRANSPORTER_2"/>
    <property type="match status" value="2"/>
</dbReference>
<evidence type="ECO:0000256" key="10">
    <source>
        <dbReference type="SAM" id="MobiDB-lite"/>
    </source>
</evidence>
<organism evidence="13 14">
    <name type="scientific">Zygosaccharomyces bailii (strain CLIB 213 / ATCC 58445 / CBS 680 / BCRC 21525 / NBRC 1098 / NCYC 1416 / NRRL Y-2227)</name>
    <dbReference type="NCBI Taxonomy" id="1333698"/>
    <lineage>
        <taxon>Eukaryota</taxon>
        <taxon>Fungi</taxon>
        <taxon>Dikarya</taxon>
        <taxon>Ascomycota</taxon>
        <taxon>Saccharomycotina</taxon>
        <taxon>Saccharomycetes</taxon>
        <taxon>Saccharomycetales</taxon>
        <taxon>Saccharomycetaceae</taxon>
        <taxon>Zygosaccharomyces</taxon>
    </lineage>
</organism>
<feature type="compositionally biased region" description="Basic and acidic residues" evidence="10">
    <location>
        <begin position="41"/>
        <end position="52"/>
    </location>
</feature>
<feature type="transmembrane region" description="Helical" evidence="11">
    <location>
        <begin position="1484"/>
        <end position="1503"/>
    </location>
</feature>